<organism evidence="1 2">
    <name type="scientific">Candidatus Woesebacteria bacterium GW2011_GWF2_46_8</name>
    <dbReference type="NCBI Taxonomy" id="1618604"/>
    <lineage>
        <taxon>Bacteria</taxon>
        <taxon>Candidatus Woeseibacteriota</taxon>
    </lineage>
</organism>
<evidence type="ECO:0000313" key="1">
    <source>
        <dbReference type="EMBL" id="KKU47053.1"/>
    </source>
</evidence>
<accession>A0A0G1SYL6</accession>
<gene>
    <name evidence="1" type="ORF">UX67_C0051G0001</name>
</gene>
<comment type="caution">
    <text evidence="1">The sequence shown here is derived from an EMBL/GenBank/DDBJ whole genome shotgun (WGS) entry which is preliminary data.</text>
</comment>
<feature type="non-terminal residue" evidence="1">
    <location>
        <position position="33"/>
    </location>
</feature>
<dbReference type="AlphaFoldDB" id="A0A0G1SYL6"/>
<name>A0A0G1SYL6_9BACT</name>
<proteinExistence type="predicted"/>
<dbReference type="Proteomes" id="UP000034831">
    <property type="component" value="Unassembled WGS sequence"/>
</dbReference>
<protein>
    <submittedName>
        <fullName evidence="1">Uncharacterized protein</fullName>
    </submittedName>
</protein>
<evidence type="ECO:0000313" key="2">
    <source>
        <dbReference type="Proteomes" id="UP000034831"/>
    </source>
</evidence>
<reference evidence="1 2" key="1">
    <citation type="journal article" date="2015" name="Nature">
        <title>rRNA introns, odd ribosomes, and small enigmatic genomes across a large radiation of phyla.</title>
        <authorList>
            <person name="Brown C.T."/>
            <person name="Hug L.A."/>
            <person name="Thomas B.C."/>
            <person name="Sharon I."/>
            <person name="Castelle C.J."/>
            <person name="Singh A."/>
            <person name="Wilkins M.J."/>
            <person name="Williams K.H."/>
            <person name="Banfield J.F."/>
        </authorList>
    </citation>
    <scope>NUCLEOTIDE SEQUENCE [LARGE SCALE GENOMIC DNA]</scope>
</reference>
<sequence length="33" mass="3652">MNLPKLSHQMVKGKSVLLRLDLDVGADTSRIES</sequence>
<dbReference type="EMBL" id="LCNC01000051">
    <property type="protein sequence ID" value="KKU47053.1"/>
    <property type="molecule type" value="Genomic_DNA"/>
</dbReference>